<dbReference type="EMBL" id="CANHGI010000001">
    <property type="protein sequence ID" value="CAI5438367.1"/>
    <property type="molecule type" value="Genomic_DNA"/>
</dbReference>
<evidence type="ECO:0000313" key="2">
    <source>
        <dbReference type="Proteomes" id="UP001152747"/>
    </source>
</evidence>
<dbReference type="Proteomes" id="UP001152747">
    <property type="component" value="Unassembled WGS sequence"/>
</dbReference>
<gene>
    <name evidence="1" type="ORF">CAMP_LOCUS1004</name>
</gene>
<reference evidence="1" key="1">
    <citation type="submission" date="2022-11" db="EMBL/GenBank/DDBJ databases">
        <authorList>
            <person name="Kikuchi T."/>
        </authorList>
    </citation>
    <scope>NUCLEOTIDE SEQUENCE</scope>
    <source>
        <strain evidence="1">PS1010</strain>
    </source>
</reference>
<comment type="caution">
    <text evidence="1">The sequence shown here is derived from an EMBL/GenBank/DDBJ whole genome shotgun (WGS) entry which is preliminary data.</text>
</comment>
<evidence type="ECO:0000313" key="1">
    <source>
        <dbReference type="EMBL" id="CAI5438367.1"/>
    </source>
</evidence>
<keyword evidence="2" id="KW-1185">Reference proteome</keyword>
<dbReference type="AlphaFoldDB" id="A0A9P1MVG2"/>
<organism evidence="1 2">
    <name type="scientific">Caenorhabditis angaria</name>
    <dbReference type="NCBI Taxonomy" id="860376"/>
    <lineage>
        <taxon>Eukaryota</taxon>
        <taxon>Metazoa</taxon>
        <taxon>Ecdysozoa</taxon>
        <taxon>Nematoda</taxon>
        <taxon>Chromadorea</taxon>
        <taxon>Rhabditida</taxon>
        <taxon>Rhabditina</taxon>
        <taxon>Rhabditomorpha</taxon>
        <taxon>Rhabditoidea</taxon>
        <taxon>Rhabditidae</taxon>
        <taxon>Peloderinae</taxon>
        <taxon>Caenorhabditis</taxon>
    </lineage>
</organism>
<proteinExistence type="predicted"/>
<sequence length="68" mass="7934">MNGSGFSENLSNSPISALETPNMESFLMIKTPTLNSLNLSKFQFYFEISLKFKCQREHQHIFSQYFFS</sequence>
<name>A0A9P1MVG2_9PELO</name>
<accession>A0A9P1MVG2</accession>
<protein>
    <submittedName>
        <fullName evidence="1">Uncharacterized protein</fullName>
    </submittedName>
</protein>